<gene>
    <name evidence="2" type="ORF">CR513_34500</name>
</gene>
<evidence type="ECO:0000313" key="3">
    <source>
        <dbReference type="Proteomes" id="UP000257109"/>
    </source>
</evidence>
<dbReference type="Proteomes" id="UP000257109">
    <property type="component" value="Unassembled WGS sequence"/>
</dbReference>
<organism evidence="2 3">
    <name type="scientific">Mucuna pruriens</name>
    <name type="common">Velvet bean</name>
    <name type="synonym">Dolichos pruriens</name>
    <dbReference type="NCBI Taxonomy" id="157652"/>
    <lineage>
        <taxon>Eukaryota</taxon>
        <taxon>Viridiplantae</taxon>
        <taxon>Streptophyta</taxon>
        <taxon>Embryophyta</taxon>
        <taxon>Tracheophyta</taxon>
        <taxon>Spermatophyta</taxon>
        <taxon>Magnoliopsida</taxon>
        <taxon>eudicotyledons</taxon>
        <taxon>Gunneridae</taxon>
        <taxon>Pentapetalae</taxon>
        <taxon>rosids</taxon>
        <taxon>fabids</taxon>
        <taxon>Fabales</taxon>
        <taxon>Fabaceae</taxon>
        <taxon>Papilionoideae</taxon>
        <taxon>50 kb inversion clade</taxon>
        <taxon>NPAAA clade</taxon>
        <taxon>indigoferoid/millettioid clade</taxon>
        <taxon>Phaseoleae</taxon>
        <taxon>Mucuna</taxon>
    </lineage>
</organism>
<accession>A0A371G1M8</accession>
<evidence type="ECO:0000313" key="2">
    <source>
        <dbReference type="EMBL" id="RDX84447.1"/>
    </source>
</evidence>
<comment type="caution">
    <text evidence="2">The sequence shown here is derived from an EMBL/GenBank/DDBJ whole genome shotgun (WGS) entry which is preliminary data.</text>
</comment>
<feature type="region of interest" description="Disordered" evidence="1">
    <location>
        <begin position="1"/>
        <end position="40"/>
    </location>
</feature>
<reference evidence="2" key="1">
    <citation type="submission" date="2018-05" db="EMBL/GenBank/DDBJ databases">
        <title>Draft genome of Mucuna pruriens seed.</title>
        <authorList>
            <person name="Nnadi N.E."/>
            <person name="Vos R."/>
            <person name="Hasami M.H."/>
            <person name="Devisetty U.K."/>
            <person name="Aguiy J.C."/>
        </authorList>
    </citation>
    <scope>NUCLEOTIDE SEQUENCE [LARGE SCALE GENOMIC DNA]</scope>
    <source>
        <strain evidence="2">JCA_2017</strain>
    </source>
</reference>
<name>A0A371G1M8_MUCPR</name>
<proteinExistence type="predicted"/>
<feature type="non-terminal residue" evidence="2">
    <location>
        <position position="1"/>
    </location>
</feature>
<protein>
    <submittedName>
        <fullName evidence="2">Uncharacterized protein</fullName>
    </submittedName>
</protein>
<feature type="compositionally biased region" description="Pro residues" evidence="1">
    <location>
        <begin position="25"/>
        <end position="34"/>
    </location>
</feature>
<dbReference type="EMBL" id="QJKJ01007048">
    <property type="protein sequence ID" value="RDX84447.1"/>
    <property type="molecule type" value="Genomic_DNA"/>
</dbReference>
<keyword evidence="3" id="KW-1185">Reference proteome</keyword>
<dbReference type="AlphaFoldDB" id="A0A371G1M8"/>
<evidence type="ECO:0000256" key="1">
    <source>
        <dbReference type="SAM" id="MobiDB-lite"/>
    </source>
</evidence>
<sequence length="165" mass="18599">MTPRETIPREACSAEVTNKQFAPAHPSPKAPSTPHPLEHPFYDNTSDPDEHLAKYVTWVNLFSSEHHPVTNILNLLEGVDPTLVHLIARQLNQLVHDVKTKGKNEPLRSFMAWFSNVAVKIHDLNPQAALHAMFMALKAGQFSDSLCREPPTTMDELRARVTDYI</sequence>